<accession>A0A4U6XMW6</accession>
<evidence type="ECO:0000313" key="3">
    <source>
        <dbReference type="Proteomes" id="UP000310108"/>
    </source>
</evidence>
<feature type="region of interest" description="Disordered" evidence="1">
    <location>
        <begin position="1"/>
        <end position="32"/>
    </location>
</feature>
<organism evidence="2 3">
    <name type="scientific">Colletotrichum tanaceti</name>
    <dbReference type="NCBI Taxonomy" id="1306861"/>
    <lineage>
        <taxon>Eukaryota</taxon>
        <taxon>Fungi</taxon>
        <taxon>Dikarya</taxon>
        <taxon>Ascomycota</taxon>
        <taxon>Pezizomycotina</taxon>
        <taxon>Sordariomycetes</taxon>
        <taxon>Hypocreomycetidae</taxon>
        <taxon>Glomerellales</taxon>
        <taxon>Glomerellaceae</taxon>
        <taxon>Colletotrichum</taxon>
        <taxon>Colletotrichum destructivum species complex</taxon>
    </lineage>
</organism>
<keyword evidence="3" id="KW-1185">Reference proteome</keyword>
<reference evidence="2 3" key="1">
    <citation type="journal article" date="2019" name="PLoS ONE">
        <title>Comparative genome analysis indicates high evolutionary potential of pathogenicity genes in Colletotrichum tanaceti.</title>
        <authorList>
            <person name="Lelwala R.V."/>
            <person name="Korhonen P.K."/>
            <person name="Young N.D."/>
            <person name="Scott J.B."/>
            <person name="Ades P.A."/>
            <person name="Gasser R.B."/>
            <person name="Taylor P.W.J."/>
        </authorList>
    </citation>
    <scope>NUCLEOTIDE SEQUENCE [LARGE SCALE GENOMIC DNA]</scope>
    <source>
        <strain evidence="2">BRIP57314</strain>
    </source>
</reference>
<gene>
    <name evidence="2" type="ORF">CTA1_5422</name>
</gene>
<sequence length="98" mass="11142">MHVIATRNTERARKDQPMLHLPGQVRQSGSVPRDRLLQDHCWLMRFLIRSLVSSSHSAAIHRPPSSIRCFGANASTSLGSWTRGQRNVRFTTEKTFVT</sequence>
<dbReference type="EMBL" id="PJEX01000051">
    <property type="protein sequence ID" value="TKW57047.1"/>
    <property type="molecule type" value="Genomic_DNA"/>
</dbReference>
<comment type="caution">
    <text evidence="2">The sequence shown here is derived from an EMBL/GenBank/DDBJ whole genome shotgun (WGS) entry which is preliminary data.</text>
</comment>
<name>A0A4U6XMW6_9PEZI</name>
<feature type="compositionally biased region" description="Basic and acidic residues" evidence="1">
    <location>
        <begin position="8"/>
        <end position="17"/>
    </location>
</feature>
<evidence type="ECO:0000313" key="2">
    <source>
        <dbReference type="EMBL" id="TKW57047.1"/>
    </source>
</evidence>
<protein>
    <submittedName>
        <fullName evidence="2">Uncharacterized protein</fullName>
    </submittedName>
</protein>
<dbReference type="Proteomes" id="UP000310108">
    <property type="component" value="Unassembled WGS sequence"/>
</dbReference>
<dbReference type="AlphaFoldDB" id="A0A4U6XMW6"/>
<evidence type="ECO:0000256" key="1">
    <source>
        <dbReference type="SAM" id="MobiDB-lite"/>
    </source>
</evidence>
<proteinExistence type="predicted"/>